<dbReference type="HOGENOM" id="CLU_168133_0_0_0"/>
<feature type="signal peptide" evidence="1">
    <location>
        <begin position="1"/>
        <end position="24"/>
    </location>
</feature>
<proteinExistence type="predicted"/>
<sequence>MTRIKSLLLTLVAVAAIVPAVADAQSINHRERHQWHRIHQGVRSGGLTWHERNRLAREEARVRRSEWRDRRDGHRYTLGERRHTQRELNKVSRDIWRLKHNGRHRG</sequence>
<dbReference type="KEGG" id="fgi:OP10G_2520"/>
<evidence type="ECO:0000313" key="3">
    <source>
        <dbReference type="Proteomes" id="UP000027982"/>
    </source>
</evidence>
<protein>
    <submittedName>
        <fullName evidence="2">Uncharacterized protein</fullName>
    </submittedName>
</protein>
<dbReference type="EMBL" id="CP007139">
    <property type="protein sequence ID" value="AIE85888.1"/>
    <property type="molecule type" value="Genomic_DNA"/>
</dbReference>
<dbReference type="AlphaFoldDB" id="A0A068NQQ3"/>
<dbReference type="RefSeq" id="WP_144241128.1">
    <property type="nucleotide sequence ID" value="NZ_CP007139.1"/>
</dbReference>
<gene>
    <name evidence="2" type="ORF">OP10G_2520</name>
</gene>
<feature type="chain" id="PRO_5001651775" evidence="1">
    <location>
        <begin position="25"/>
        <end position="106"/>
    </location>
</feature>
<keyword evidence="3" id="KW-1185">Reference proteome</keyword>
<evidence type="ECO:0000313" key="2">
    <source>
        <dbReference type="EMBL" id="AIE85888.1"/>
    </source>
</evidence>
<organism evidence="2 3">
    <name type="scientific">Fimbriimonas ginsengisoli Gsoil 348</name>
    <dbReference type="NCBI Taxonomy" id="661478"/>
    <lineage>
        <taxon>Bacteria</taxon>
        <taxon>Bacillati</taxon>
        <taxon>Armatimonadota</taxon>
        <taxon>Fimbriimonadia</taxon>
        <taxon>Fimbriimonadales</taxon>
        <taxon>Fimbriimonadaceae</taxon>
        <taxon>Fimbriimonas</taxon>
    </lineage>
</organism>
<name>A0A068NQQ3_FIMGI</name>
<dbReference type="OrthoDB" id="886826at2"/>
<reference evidence="2 3" key="1">
    <citation type="journal article" date="2014" name="PLoS ONE">
        <title>The first complete genome sequence of the class fimbriimonadia in the phylum armatimonadetes.</title>
        <authorList>
            <person name="Hu Z.Y."/>
            <person name="Wang Y.Z."/>
            <person name="Im W.T."/>
            <person name="Wang S.Y."/>
            <person name="Zhao G.P."/>
            <person name="Zheng H.J."/>
            <person name="Quan Z.X."/>
        </authorList>
    </citation>
    <scope>NUCLEOTIDE SEQUENCE [LARGE SCALE GENOMIC DNA]</scope>
    <source>
        <strain evidence="2">Gsoil 348</strain>
    </source>
</reference>
<dbReference type="Proteomes" id="UP000027982">
    <property type="component" value="Chromosome"/>
</dbReference>
<evidence type="ECO:0000256" key="1">
    <source>
        <dbReference type="SAM" id="SignalP"/>
    </source>
</evidence>
<accession>A0A068NQQ3</accession>
<keyword evidence="1" id="KW-0732">Signal</keyword>